<dbReference type="AlphaFoldDB" id="A0A438FRB2"/>
<dbReference type="EMBL" id="QGNW01000771">
    <property type="protein sequence ID" value="RVW62485.1"/>
    <property type="molecule type" value="Genomic_DNA"/>
</dbReference>
<dbReference type="Proteomes" id="UP000288805">
    <property type="component" value="Unassembled WGS sequence"/>
</dbReference>
<name>A0A438FRB2_VITVI</name>
<reference evidence="1 2" key="1">
    <citation type="journal article" date="2018" name="PLoS Genet.">
        <title>Population sequencing reveals clonal diversity and ancestral inbreeding in the grapevine cultivar Chardonnay.</title>
        <authorList>
            <person name="Roach M.J."/>
            <person name="Johnson D.L."/>
            <person name="Bohlmann J."/>
            <person name="van Vuuren H.J."/>
            <person name="Jones S.J."/>
            <person name="Pretorius I.S."/>
            <person name="Schmidt S.A."/>
            <person name="Borneman A.R."/>
        </authorList>
    </citation>
    <scope>NUCLEOTIDE SEQUENCE [LARGE SCALE GENOMIC DNA]</scope>
    <source>
        <strain evidence="2">cv. Chardonnay</strain>
        <tissue evidence="1">Leaf</tissue>
    </source>
</reference>
<organism evidence="1 2">
    <name type="scientific">Vitis vinifera</name>
    <name type="common">Grape</name>
    <dbReference type="NCBI Taxonomy" id="29760"/>
    <lineage>
        <taxon>Eukaryota</taxon>
        <taxon>Viridiplantae</taxon>
        <taxon>Streptophyta</taxon>
        <taxon>Embryophyta</taxon>
        <taxon>Tracheophyta</taxon>
        <taxon>Spermatophyta</taxon>
        <taxon>Magnoliopsida</taxon>
        <taxon>eudicotyledons</taxon>
        <taxon>Gunneridae</taxon>
        <taxon>Pentapetalae</taxon>
        <taxon>rosids</taxon>
        <taxon>Vitales</taxon>
        <taxon>Vitaceae</taxon>
        <taxon>Viteae</taxon>
        <taxon>Vitis</taxon>
    </lineage>
</organism>
<accession>A0A438FRB2</accession>
<sequence>MIFYVEGLKANLLNISQMSDKDHKVNFHLDLYEVVNKEGKVVIIGYRTIDNYYAINLNSGTPLKCSRAKLDPLSFDIED</sequence>
<gene>
    <name evidence="1" type="ORF">CK203_063904</name>
</gene>
<proteinExistence type="predicted"/>
<evidence type="ECO:0000313" key="2">
    <source>
        <dbReference type="Proteomes" id="UP000288805"/>
    </source>
</evidence>
<evidence type="ECO:0000313" key="1">
    <source>
        <dbReference type="EMBL" id="RVW62485.1"/>
    </source>
</evidence>
<comment type="caution">
    <text evidence="1">The sequence shown here is derived from an EMBL/GenBank/DDBJ whole genome shotgun (WGS) entry which is preliminary data.</text>
</comment>
<protein>
    <submittedName>
        <fullName evidence="1">Uncharacterized protein</fullName>
    </submittedName>
</protein>